<dbReference type="Proteomes" id="UP000499080">
    <property type="component" value="Unassembled WGS sequence"/>
</dbReference>
<feature type="compositionally biased region" description="Basic and acidic residues" evidence="1">
    <location>
        <begin position="165"/>
        <end position="182"/>
    </location>
</feature>
<protein>
    <submittedName>
        <fullName evidence="2">Uncharacterized protein</fullName>
    </submittedName>
</protein>
<gene>
    <name evidence="2" type="ORF">AVEN_147192_1</name>
</gene>
<evidence type="ECO:0000313" key="3">
    <source>
        <dbReference type="Proteomes" id="UP000499080"/>
    </source>
</evidence>
<accession>A0A4Y2MD93</accession>
<dbReference type="AlphaFoldDB" id="A0A4Y2MD93"/>
<comment type="caution">
    <text evidence="2">The sequence shown here is derived from an EMBL/GenBank/DDBJ whole genome shotgun (WGS) entry which is preliminary data.</text>
</comment>
<keyword evidence="3" id="KW-1185">Reference proteome</keyword>
<dbReference type="EMBL" id="BGPR01203874">
    <property type="protein sequence ID" value="GBN25098.1"/>
    <property type="molecule type" value="Genomic_DNA"/>
</dbReference>
<evidence type="ECO:0000256" key="1">
    <source>
        <dbReference type="SAM" id="MobiDB-lite"/>
    </source>
</evidence>
<feature type="non-terminal residue" evidence="2">
    <location>
        <position position="1"/>
    </location>
</feature>
<name>A0A4Y2MD93_ARAVE</name>
<sequence>EGDKSFVWGSLGRGKYLEVAVTLEKSGREGERERGWVGLISDSVWREEKWGWIKAAVVRFGVSVNEMHKSIELKGWQSTQYPVDTDSNVFVSENTPLACLKDKVICEASLSNISKTGKTNVITSNNKTNVFTSDNNTNFKTNLTQRLQMVTKQTKLVSAAEQDETTSHRMTNWDHPTKSGIQ</sequence>
<reference evidence="2 3" key="1">
    <citation type="journal article" date="2019" name="Sci. Rep.">
        <title>Orb-weaving spider Araneus ventricosus genome elucidates the spidroin gene catalogue.</title>
        <authorList>
            <person name="Kono N."/>
            <person name="Nakamura H."/>
            <person name="Ohtoshi R."/>
            <person name="Moran D.A.P."/>
            <person name="Shinohara A."/>
            <person name="Yoshida Y."/>
            <person name="Fujiwara M."/>
            <person name="Mori M."/>
            <person name="Tomita M."/>
            <person name="Arakawa K."/>
        </authorList>
    </citation>
    <scope>NUCLEOTIDE SEQUENCE [LARGE SCALE GENOMIC DNA]</scope>
</reference>
<evidence type="ECO:0000313" key="2">
    <source>
        <dbReference type="EMBL" id="GBN25098.1"/>
    </source>
</evidence>
<organism evidence="2 3">
    <name type="scientific">Araneus ventricosus</name>
    <name type="common">Orbweaver spider</name>
    <name type="synonym">Epeira ventricosa</name>
    <dbReference type="NCBI Taxonomy" id="182803"/>
    <lineage>
        <taxon>Eukaryota</taxon>
        <taxon>Metazoa</taxon>
        <taxon>Ecdysozoa</taxon>
        <taxon>Arthropoda</taxon>
        <taxon>Chelicerata</taxon>
        <taxon>Arachnida</taxon>
        <taxon>Araneae</taxon>
        <taxon>Araneomorphae</taxon>
        <taxon>Entelegynae</taxon>
        <taxon>Araneoidea</taxon>
        <taxon>Araneidae</taxon>
        <taxon>Araneus</taxon>
    </lineage>
</organism>
<feature type="non-terminal residue" evidence="2">
    <location>
        <position position="182"/>
    </location>
</feature>
<feature type="region of interest" description="Disordered" evidence="1">
    <location>
        <begin position="158"/>
        <end position="182"/>
    </location>
</feature>
<proteinExistence type="predicted"/>